<evidence type="ECO:0000256" key="2">
    <source>
        <dbReference type="ARBA" id="ARBA00023157"/>
    </source>
</evidence>
<sequence length="93" mass="10220">MNRDVMSREEEKCEALQRALLDCHRRIPSGPGRNSACRHLNNALAICLVSLACPEQSEAVRTLCSSAGTALKRRQCQQAQISLSLCLDSHSNP</sequence>
<dbReference type="STRING" id="57577.A0A2K3NID1"/>
<accession>A0A2K3NID1</accession>
<organism evidence="4 5">
    <name type="scientific">Trifolium pratense</name>
    <name type="common">Red clover</name>
    <dbReference type="NCBI Taxonomy" id="57577"/>
    <lineage>
        <taxon>Eukaryota</taxon>
        <taxon>Viridiplantae</taxon>
        <taxon>Streptophyta</taxon>
        <taxon>Embryophyta</taxon>
        <taxon>Tracheophyta</taxon>
        <taxon>Spermatophyta</taxon>
        <taxon>Magnoliopsida</taxon>
        <taxon>eudicotyledons</taxon>
        <taxon>Gunneridae</taxon>
        <taxon>Pentapetalae</taxon>
        <taxon>rosids</taxon>
        <taxon>fabids</taxon>
        <taxon>Fabales</taxon>
        <taxon>Fabaceae</taxon>
        <taxon>Papilionoideae</taxon>
        <taxon>50 kb inversion clade</taxon>
        <taxon>NPAAA clade</taxon>
        <taxon>Hologalegina</taxon>
        <taxon>IRL clade</taxon>
        <taxon>Trifolieae</taxon>
        <taxon>Trifolium</taxon>
    </lineage>
</organism>
<dbReference type="GO" id="GO:0005739">
    <property type="term" value="C:mitochondrion"/>
    <property type="evidence" value="ECO:0007669"/>
    <property type="project" value="UniProtKB-SubCell"/>
</dbReference>
<comment type="similarity">
    <text evidence="1 3">Belongs to the CMC family.</text>
</comment>
<keyword evidence="2" id="KW-1015">Disulfide bond</keyword>
<dbReference type="EMBL" id="ASHM01021833">
    <property type="protein sequence ID" value="PNY02806.1"/>
    <property type="molecule type" value="Genomic_DNA"/>
</dbReference>
<comment type="caution">
    <text evidence="4">The sequence shown here is derived from an EMBL/GenBank/DDBJ whole genome shotgun (WGS) entry which is preliminary data.</text>
</comment>
<proteinExistence type="inferred from homology"/>
<protein>
    <recommendedName>
        <fullName evidence="3">COX assembly mitochondrial protein</fullName>
    </recommendedName>
</protein>
<reference evidence="4 5" key="1">
    <citation type="journal article" date="2014" name="Am. J. Bot.">
        <title>Genome assembly and annotation for red clover (Trifolium pratense; Fabaceae).</title>
        <authorList>
            <person name="Istvanek J."/>
            <person name="Jaros M."/>
            <person name="Krenek A."/>
            <person name="Repkova J."/>
        </authorList>
    </citation>
    <scope>NUCLEOTIDE SEQUENCE [LARGE SCALE GENOMIC DNA]</scope>
    <source>
        <strain evidence="5">cv. Tatra</strain>
        <tissue evidence="4">Young leaves</tissue>
    </source>
</reference>
<gene>
    <name evidence="4" type="ORF">L195_g026126</name>
</gene>
<reference evidence="4 5" key="2">
    <citation type="journal article" date="2017" name="Front. Plant Sci.">
        <title>Gene Classification and Mining of Molecular Markers Useful in Red Clover (Trifolium pratense) Breeding.</title>
        <authorList>
            <person name="Istvanek J."/>
            <person name="Dluhosova J."/>
            <person name="Dluhos P."/>
            <person name="Patkova L."/>
            <person name="Nedelnik J."/>
            <person name="Repkova J."/>
        </authorList>
    </citation>
    <scope>NUCLEOTIDE SEQUENCE [LARGE SCALE GENOMIC DNA]</scope>
    <source>
        <strain evidence="5">cv. Tatra</strain>
        <tissue evidence="4">Young leaves</tissue>
    </source>
</reference>
<evidence type="ECO:0000256" key="1">
    <source>
        <dbReference type="ARBA" id="ARBA00007347"/>
    </source>
</evidence>
<dbReference type="InterPro" id="IPR013892">
    <property type="entry name" value="Cyt_c_biogenesis_Cmc1-like"/>
</dbReference>
<evidence type="ECO:0000256" key="3">
    <source>
        <dbReference type="RuleBase" id="RU364104"/>
    </source>
</evidence>
<evidence type="ECO:0000313" key="5">
    <source>
        <dbReference type="Proteomes" id="UP000236291"/>
    </source>
</evidence>
<dbReference type="Proteomes" id="UP000236291">
    <property type="component" value="Unassembled WGS sequence"/>
</dbReference>
<evidence type="ECO:0000313" key="4">
    <source>
        <dbReference type="EMBL" id="PNY02806.1"/>
    </source>
</evidence>
<keyword evidence="3" id="KW-0496">Mitochondrion</keyword>
<name>A0A2K3NID1_TRIPR</name>
<dbReference type="OrthoDB" id="771242at2759"/>
<comment type="subcellular location">
    <subcellularLocation>
        <location evidence="3">Mitochondrion</location>
    </subcellularLocation>
</comment>
<dbReference type="Pfam" id="PF08583">
    <property type="entry name" value="Cmc1"/>
    <property type="match status" value="1"/>
</dbReference>
<dbReference type="AlphaFoldDB" id="A0A2K3NID1"/>